<dbReference type="GO" id="GO:0005886">
    <property type="term" value="C:plasma membrane"/>
    <property type="evidence" value="ECO:0007669"/>
    <property type="project" value="TreeGrafter"/>
</dbReference>
<evidence type="ECO:0008006" key="9">
    <source>
        <dbReference type="Google" id="ProtNLM"/>
    </source>
</evidence>
<dbReference type="GO" id="GO:0015209">
    <property type="term" value="F:cytosine transmembrane transporter activity"/>
    <property type="evidence" value="ECO:0007669"/>
    <property type="project" value="InterPro"/>
</dbReference>
<evidence type="ECO:0000256" key="1">
    <source>
        <dbReference type="ARBA" id="ARBA00004141"/>
    </source>
</evidence>
<protein>
    <recommendedName>
        <fullName evidence="9">Cytosine permease</fullName>
    </recommendedName>
</protein>
<gene>
    <name evidence="7" type="ORF">B0D71_05185</name>
</gene>
<dbReference type="OrthoDB" id="6083029at2"/>
<reference evidence="8" key="1">
    <citation type="submission" date="2017-02" db="EMBL/GenBank/DDBJ databases">
        <authorList>
            <person name="Furmanczyk E.M."/>
        </authorList>
    </citation>
    <scope>NUCLEOTIDE SEQUENCE [LARGE SCALE GENOMIC DNA]</scope>
    <source>
        <strain evidence="8">AP3_22</strain>
    </source>
</reference>
<keyword evidence="5 6" id="KW-0472">Membrane</keyword>
<accession>A0A2S3VW62</accession>
<comment type="subcellular location">
    <subcellularLocation>
        <location evidence="1">Membrane</location>
        <topology evidence="1">Multi-pass membrane protein</topology>
    </subcellularLocation>
</comment>
<dbReference type="PANTHER" id="PTHR30569">
    <property type="entry name" value="CYTOSINE TRANSPORTER CODB"/>
    <property type="match status" value="1"/>
</dbReference>
<proteinExistence type="inferred from homology"/>
<evidence type="ECO:0000256" key="5">
    <source>
        <dbReference type="ARBA" id="ARBA00023136"/>
    </source>
</evidence>
<keyword evidence="4 6" id="KW-1133">Transmembrane helix</keyword>
<name>A0A2S3VW62_9PSED</name>
<feature type="transmembrane region" description="Helical" evidence="6">
    <location>
        <begin position="110"/>
        <end position="131"/>
    </location>
</feature>
<evidence type="ECO:0000313" key="7">
    <source>
        <dbReference type="EMBL" id="POF44186.1"/>
    </source>
</evidence>
<evidence type="ECO:0000256" key="3">
    <source>
        <dbReference type="ARBA" id="ARBA00022692"/>
    </source>
</evidence>
<evidence type="ECO:0000256" key="4">
    <source>
        <dbReference type="ARBA" id="ARBA00022989"/>
    </source>
</evidence>
<feature type="transmembrane region" description="Helical" evidence="6">
    <location>
        <begin position="366"/>
        <end position="387"/>
    </location>
</feature>
<feature type="transmembrane region" description="Helical" evidence="6">
    <location>
        <begin position="443"/>
        <end position="463"/>
    </location>
</feature>
<dbReference type="Proteomes" id="UP000237440">
    <property type="component" value="Unassembled WGS sequence"/>
</dbReference>
<dbReference type="RefSeq" id="WP_103393799.1">
    <property type="nucleotide sequence ID" value="NZ_MUJK01000001.1"/>
</dbReference>
<evidence type="ECO:0000256" key="6">
    <source>
        <dbReference type="SAM" id="Phobius"/>
    </source>
</evidence>
<sequence>MSNSGEDVSGLISRETLAGRLPVPGSARLYNGFGTLLGAAIAIGAASFNYLFGASIAYIGNTSIGIAGYVIGLMMTLAPMYLASGMLSYRHGVDPVDAAKSALGTRGSALLLLMILVTTLGWSFVLVAMTGQAAGRLQQVLFNPGGGIDNTFVALVSIFMLVLIWVLLRKGPAMIAMLTRFTSPAILIIAAVVLYLVTRDVSFSTLLHTNVDPKLAYTTDPLLQLAYGVEFGASNALTIVPFFGGMARLIHKRKHLVTPCLLGAGLIGAGFTTAVGALAAVATGSTEPAEWVVKTAGNGLGTLIVTILLLANLGTLVSFFYLAGVSVQQIRFFARMRWDMIIAILLLPGIVVAFETDWLIAHVMNWLAYNGAMFVGIAAILLTDYLLLRQQKVLPGHLFVKTSDSAYWFWGGVNWVAMGVIVLGVCSYLSLFNPMTLAVGGSFRYIGAAMPSFALCIVTYYAAMRLVIASSDKGGYRNVAQLALKKVSVGL</sequence>
<organism evidence="7 8">
    <name type="scientific">Pseudomonas laurylsulfativorans</name>
    <dbReference type="NCBI Taxonomy" id="1943631"/>
    <lineage>
        <taxon>Bacteria</taxon>
        <taxon>Pseudomonadati</taxon>
        <taxon>Pseudomonadota</taxon>
        <taxon>Gammaproteobacteria</taxon>
        <taxon>Pseudomonadales</taxon>
        <taxon>Pseudomonadaceae</taxon>
        <taxon>Pseudomonas</taxon>
    </lineage>
</organism>
<dbReference type="Pfam" id="PF02133">
    <property type="entry name" value="Transp_cyt_pur"/>
    <property type="match status" value="1"/>
</dbReference>
<feature type="transmembrane region" description="Helical" evidence="6">
    <location>
        <begin position="407"/>
        <end position="431"/>
    </location>
</feature>
<dbReference type="Gene3D" id="1.10.4160.10">
    <property type="entry name" value="Hydantoin permease"/>
    <property type="match status" value="1"/>
</dbReference>
<feature type="transmembrane region" description="Helical" evidence="6">
    <location>
        <begin position="36"/>
        <end position="60"/>
    </location>
</feature>
<feature type="transmembrane region" description="Helical" evidence="6">
    <location>
        <begin position="175"/>
        <end position="197"/>
    </location>
</feature>
<feature type="transmembrane region" description="Helical" evidence="6">
    <location>
        <begin position="225"/>
        <end position="244"/>
    </location>
</feature>
<dbReference type="InterPro" id="IPR030191">
    <property type="entry name" value="CodB"/>
</dbReference>
<keyword evidence="3 6" id="KW-0812">Transmembrane</keyword>
<feature type="transmembrane region" description="Helical" evidence="6">
    <location>
        <begin position="66"/>
        <end position="89"/>
    </location>
</feature>
<dbReference type="EMBL" id="MUJK01000001">
    <property type="protein sequence ID" value="POF44186.1"/>
    <property type="molecule type" value="Genomic_DNA"/>
</dbReference>
<comment type="similarity">
    <text evidence="2">Belongs to the purine-cytosine permease (2.A.39) family.</text>
</comment>
<keyword evidence="8" id="KW-1185">Reference proteome</keyword>
<evidence type="ECO:0000256" key="2">
    <source>
        <dbReference type="ARBA" id="ARBA00008974"/>
    </source>
</evidence>
<comment type="caution">
    <text evidence="7">The sequence shown here is derived from an EMBL/GenBank/DDBJ whole genome shotgun (WGS) entry which is preliminary data.</text>
</comment>
<feature type="transmembrane region" description="Helical" evidence="6">
    <location>
        <begin position="302"/>
        <end position="324"/>
    </location>
</feature>
<feature type="transmembrane region" description="Helical" evidence="6">
    <location>
        <begin position="256"/>
        <end position="282"/>
    </location>
</feature>
<evidence type="ECO:0000313" key="8">
    <source>
        <dbReference type="Proteomes" id="UP000237440"/>
    </source>
</evidence>
<feature type="transmembrane region" description="Helical" evidence="6">
    <location>
        <begin position="151"/>
        <end position="168"/>
    </location>
</feature>
<dbReference type="PANTHER" id="PTHR30569:SF0">
    <property type="entry name" value="CYTOSINE PERMEASE"/>
    <property type="match status" value="1"/>
</dbReference>
<dbReference type="AlphaFoldDB" id="A0A2S3VW62"/>
<dbReference type="InterPro" id="IPR001248">
    <property type="entry name" value="Pur-cyt_permease"/>
</dbReference>
<feature type="transmembrane region" description="Helical" evidence="6">
    <location>
        <begin position="336"/>
        <end position="354"/>
    </location>
</feature>